<dbReference type="GO" id="GO:0004252">
    <property type="term" value="F:serine-type endopeptidase activity"/>
    <property type="evidence" value="ECO:0007669"/>
    <property type="project" value="InterPro"/>
</dbReference>
<organism evidence="3 4">
    <name type="scientific">Cinnamomum micranthum f. kanehirae</name>
    <dbReference type="NCBI Taxonomy" id="337451"/>
    <lineage>
        <taxon>Eukaryota</taxon>
        <taxon>Viridiplantae</taxon>
        <taxon>Streptophyta</taxon>
        <taxon>Embryophyta</taxon>
        <taxon>Tracheophyta</taxon>
        <taxon>Spermatophyta</taxon>
        <taxon>Magnoliopsida</taxon>
        <taxon>Magnoliidae</taxon>
        <taxon>Laurales</taxon>
        <taxon>Lauraceae</taxon>
        <taxon>Cinnamomum</taxon>
    </lineage>
</organism>
<accession>A0A443NBT1</accession>
<dbReference type="AlphaFoldDB" id="A0A443NBT1"/>
<dbReference type="OrthoDB" id="4803627at2759"/>
<dbReference type="Gene3D" id="3.50.30.30">
    <property type="match status" value="1"/>
</dbReference>
<proteinExistence type="inferred from homology"/>
<reference evidence="3 4" key="1">
    <citation type="journal article" date="2019" name="Nat. Plants">
        <title>Stout camphor tree genome fills gaps in understanding of flowering plant genome evolution.</title>
        <authorList>
            <person name="Chaw S.M."/>
            <person name="Liu Y.C."/>
            <person name="Wu Y.W."/>
            <person name="Wang H.Y."/>
            <person name="Lin C.I."/>
            <person name="Wu C.S."/>
            <person name="Ke H.M."/>
            <person name="Chang L.Y."/>
            <person name="Hsu C.Y."/>
            <person name="Yang H.T."/>
            <person name="Sudianto E."/>
            <person name="Hsu M.H."/>
            <person name="Wu K.P."/>
            <person name="Wang L.N."/>
            <person name="Leebens-Mack J.H."/>
            <person name="Tsai I.J."/>
        </authorList>
    </citation>
    <scope>NUCLEOTIDE SEQUENCE [LARGE SCALE GENOMIC DNA]</scope>
    <source>
        <strain evidence="4">cv. Chaw 1501</strain>
        <tissue evidence="3">Young leaves</tissue>
    </source>
</reference>
<evidence type="ECO:0000256" key="1">
    <source>
        <dbReference type="ARBA" id="ARBA00011073"/>
    </source>
</evidence>
<keyword evidence="3" id="KW-0645">Protease</keyword>
<dbReference type="SUPFAM" id="SSF52743">
    <property type="entry name" value="Subtilisin-like"/>
    <property type="match status" value="1"/>
</dbReference>
<dbReference type="STRING" id="337451.A0A443NBT1"/>
<gene>
    <name evidence="3" type="ORF">CKAN_00439700</name>
</gene>
<dbReference type="Proteomes" id="UP000283530">
    <property type="component" value="Unassembled WGS sequence"/>
</dbReference>
<comment type="similarity">
    <text evidence="1">Belongs to the peptidase S8 family.</text>
</comment>
<dbReference type="EMBL" id="QPKB01000002">
    <property type="protein sequence ID" value="RWR75989.1"/>
    <property type="molecule type" value="Genomic_DNA"/>
</dbReference>
<dbReference type="PANTHER" id="PTHR10795">
    <property type="entry name" value="PROPROTEIN CONVERTASE SUBTILISIN/KEXIN"/>
    <property type="match status" value="1"/>
</dbReference>
<dbReference type="GO" id="GO:0006508">
    <property type="term" value="P:proteolysis"/>
    <property type="evidence" value="ECO:0007669"/>
    <property type="project" value="UniProtKB-KW"/>
</dbReference>
<comment type="caution">
    <text evidence="3">The sequence shown here is derived from an EMBL/GenBank/DDBJ whole genome shotgun (WGS) entry which is preliminary data.</text>
</comment>
<dbReference type="InterPro" id="IPR036852">
    <property type="entry name" value="Peptidase_S8/S53_dom_sf"/>
</dbReference>
<name>A0A443NBT1_9MAGN</name>
<evidence type="ECO:0000313" key="3">
    <source>
        <dbReference type="EMBL" id="RWR75989.1"/>
    </source>
</evidence>
<dbReference type="Gene3D" id="3.40.50.200">
    <property type="entry name" value="Peptidase S8/S53 domain"/>
    <property type="match status" value="1"/>
</dbReference>
<sequence>MAAQNQEFYLVLMMPLLMESTSSPFRSSLWCFVSYRAMLRGILTSQSTSNLGPGVGSIVNVAPWVFSVAASSINQHIITKAIMGDNTTFEVFNF</sequence>
<protein>
    <submittedName>
        <fullName evidence="3">Subtilisin-like protein protease SBT4.13</fullName>
    </submittedName>
</protein>
<keyword evidence="3" id="KW-0378">Hydrolase</keyword>
<dbReference type="InterPro" id="IPR045051">
    <property type="entry name" value="SBT"/>
</dbReference>
<evidence type="ECO:0000313" key="4">
    <source>
        <dbReference type="Proteomes" id="UP000283530"/>
    </source>
</evidence>
<evidence type="ECO:0000256" key="2">
    <source>
        <dbReference type="ARBA" id="ARBA00022729"/>
    </source>
</evidence>
<keyword evidence="2" id="KW-0732">Signal</keyword>
<keyword evidence="4" id="KW-1185">Reference proteome</keyword>